<dbReference type="Proteomes" id="UP001551695">
    <property type="component" value="Unassembled WGS sequence"/>
</dbReference>
<dbReference type="RefSeq" id="WP_357781328.1">
    <property type="nucleotide sequence ID" value="NZ_JBFAKC010000003.1"/>
</dbReference>
<dbReference type="Gene3D" id="1.20.1440.100">
    <property type="entry name" value="SG protein - dephosphorylation function"/>
    <property type="match status" value="1"/>
</dbReference>
<comment type="similarity">
    <text evidence="1">Belongs to the HAD-like hydrolase superfamily. SerB family.</text>
</comment>
<evidence type="ECO:0000313" key="5">
    <source>
        <dbReference type="EMBL" id="MEV0707481.1"/>
    </source>
</evidence>
<sequence>MNYSETTSSDARRPISTAFVDVDETLVRDITFLSLFEFDARRREGRPACHSPAAEHETVQRFRSLRAAGLGRADSHRWLYRHWAGRDVADVRAVGREWFTDRSAAAGYFNEAVLRRLAEIADTGAHIVLVSGSFDAALAPIAEQIRAHAVLCTDLEIDRGRYTGSVTATMVGPDKAVAVRRYADEHGIDLRDCAAFGDHHSDISMFDLVGHPVVVGDADPALRGYPAERLAG</sequence>
<organism evidence="5 6">
    <name type="scientific">Nocardia aurea</name>
    <dbReference type="NCBI Taxonomy" id="2144174"/>
    <lineage>
        <taxon>Bacteria</taxon>
        <taxon>Bacillati</taxon>
        <taxon>Actinomycetota</taxon>
        <taxon>Actinomycetes</taxon>
        <taxon>Mycobacteriales</taxon>
        <taxon>Nocardiaceae</taxon>
        <taxon>Nocardia</taxon>
    </lineage>
</organism>
<keyword evidence="3 5" id="KW-0378">Hydrolase</keyword>
<dbReference type="PANTHER" id="PTHR43344:SF13">
    <property type="entry name" value="PHOSPHATASE RV3661-RELATED"/>
    <property type="match status" value="1"/>
</dbReference>
<evidence type="ECO:0000256" key="3">
    <source>
        <dbReference type="ARBA" id="ARBA00022801"/>
    </source>
</evidence>
<dbReference type="InterPro" id="IPR036412">
    <property type="entry name" value="HAD-like_sf"/>
</dbReference>
<keyword evidence="2" id="KW-0479">Metal-binding</keyword>
<dbReference type="InterPro" id="IPR050582">
    <property type="entry name" value="HAD-like_SerB"/>
</dbReference>
<proteinExistence type="inferred from homology"/>
<accession>A0ABV3FPX9</accession>
<name>A0ABV3FPX9_9NOCA</name>
<dbReference type="InterPro" id="IPR006385">
    <property type="entry name" value="HAD_hydro_SerB1"/>
</dbReference>
<dbReference type="Gene3D" id="3.40.50.1000">
    <property type="entry name" value="HAD superfamily/HAD-like"/>
    <property type="match status" value="1"/>
</dbReference>
<evidence type="ECO:0000256" key="4">
    <source>
        <dbReference type="ARBA" id="ARBA00022842"/>
    </source>
</evidence>
<comment type="caution">
    <text evidence="5">The sequence shown here is derived from an EMBL/GenBank/DDBJ whole genome shotgun (WGS) entry which is preliminary data.</text>
</comment>
<evidence type="ECO:0000256" key="2">
    <source>
        <dbReference type="ARBA" id="ARBA00022723"/>
    </source>
</evidence>
<gene>
    <name evidence="5" type="ORF">AB0I48_07970</name>
</gene>
<dbReference type="EMBL" id="JBFAKC010000003">
    <property type="protein sequence ID" value="MEV0707481.1"/>
    <property type="molecule type" value="Genomic_DNA"/>
</dbReference>
<dbReference type="InterPro" id="IPR023214">
    <property type="entry name" value="HAD_sf"/>
</dbReference>
<dbReference type="PANTHER" id="PTHR43344">
    <property type="entry name" value="PHOSPHOSERINE PHOSPHATASE"/>
    <property type="match status" value="1"/>
</dbReference>
<dbReference type="SUPFAM" id="SSF56784">
    <property type="entry name" value="HAD-like"/>
    <property type="match status" value="1"/>
</dbReference>
<dbReference type="GO" id="GO:0016787">
    <property type="term" value="F:hydrolase activity"/>
    <property type="evidence" value="ECO:0007669"/>
    <property type="project" value="UniProtKB-KW"/>
</dbReference>
<reference evidence="5 6" key="1">
    <citation type="submission" date="2024-06" db="EMBL/GenBank/DDBJ databases">
        <title>The Natural Products Discovery Center: Release of the First 8490 Sequenced Strains for Exploring Actinobacteria Biosynthetic Diversity.</title>
        <authorList>
            <person name="Kalkreuter E."/>
            <person name="Kautsar S.A."/>
            <person name="Yang D."/>
            <person name="Bader C.D."/>
            <person name="Teijaro C.N."/>
            <person name="Fluegel L."/>
            <person name="Davis C.M."/>
            <person name="Simpson J.R."/>
            <person name="Lauterbach L."/>
            <person name="Steele A.D."/>
            <person name="Gui C."/>
            <person name="Meng S."/>
            <person name="Li G."/>
            <person name="Viehrig K."/>
            <person name="Ye F."/>
            <person name="Su P."/>
            <person name="Kiefer A.F."/>
            <person name="Nichols A."/>
            <person name="Cepeda A.J."/>
            <person name="Yan W."/>
            <person name="Fan B."/>
            <person name="Jiang Y."/>
            <person name="Adhikari A."/>
            <person name="Zheng C.-J."/>
            <person name="Schuster L."/>
            <person name="Cowan T.M."/>
            <person name="Smanski M.J."/>
            <person name="Chevrette M.G."/>
            <person name="De Carvalho L.P.S."/>
            <person name="Shen B."/>
        </authorList>
    </citation>
    <scope>NUCLEOTIDE SEQUENCE [LARGE SCALE GENOMIC DNA]</scope>
    <source>
        <strain evidence="5 6">NPDC050403</strain>
    </source>
</reference>
<evidence type="ECO:0000313" key="6">
    <source>
        <dbReference type="Proteomes" id="UP001551695"/>
    </source>
</evidence>
<keyword evidence="6" id="KW-1185">Reference proteome</keyword>
<dbReference type="NCBIfam" id="TIGR01488">
    <property type="entry name" value="HAD-SF-IB"/>
    <property type="match status" value="1"/>
</dbReference>
<protein>
    <submittedName>
        <fullName evidence="5">HAD-IB family hydrolase</fullName>
    </submittedName>
</protein>
<dbReference type="NCBIfam" id="TIGR01490">
    <property type="entry name" value="HAD-SF-IB-hyp1"/>
    <property type="match status" value="1"/>
</dbReference>
<evidence type="ECO:0000256" key="1">
    <source>
        <dbReference type="ARBA" id="ARBA00009184"/>
    </source>
</evidence>
<keyword evidence="4" id="KW-0460">Magnesium</keyword>
<dbReference type="Pfam" id="PF12710">
    <property type="entry name" value="HAD"/>
    <property type="match status" value="1"/>
</dbReference>